<sequence length="204" mass="21816">MRPVSTGESGSISLFNREGGTWGEYLARVVFRSEQISYSETGHDDDDLVNLQSYTVDTWYHIKIAHDLNTRTYDIYIDGVNKASGVAMSSGNDPDSLVVSSGNGSGSNIIYYDDVKVYSGDESPNSNATLSDLAVDGTTVDGFDPDIASCDIELPVGTTEVPTVTATVYDTGKATAEVTPVFYLPGMPQGRFVCQVVSQPGLGE</sequence>
<dbReference type="InterPro" id="IPR013320">
    <property type="entry name" value="ConA-like_dom_sf"/>
</dbReference>
<dbReference type="KEGG" id="dbc:MFMK1_002538"/>
<dbReference type="EMBL" id="CP121694">
    <property type="protein sequence ID" value="WRO22700.1"/>
    <property type="molecule type" value="Genomic_DNA"/>
</dbReference>
<protein>
    <submittedName>
        <fullName evidence="1">LamG domain-containing protein</fullName>
    </submittedName>
</protein>
<accession>A0AAU0UR64</accession>
<evidence type="ECO:0000313" key="2">
    <source>
        <dbReference type="Proteomes" id="UP001329915"/>
    </source>
</evidence>
<reference evidence="1 2" key="1">
    <citation type="submission" date="2023-04" db="EMBL/GenBank/DDBJ databases">
        <authorList>
            <person name="Hsu D."/>
        </authorList>
    </citation>
    <scope>NUCLEOTIDE SEQUENCE [LARGE SCALE GENOMIC DNA]</scope>
    <source>
        <strain evidence="1 2">MK1</strain>
    </source>
</reference>
<dbReference type="Proteomes" id="UP001329915">
    <property type="component" value="Chromosome"/>
</dbReference>
<gene>
    <name evidence="1" type="ORF">MFMK1_002538</name>
</gene>
<organism evidence="1 2">
    <name type="scientific">Metallumcola ferriviriculae</name>
    <dbReference type="NCBI Taxonomy" id="3039180"/>
    <lineage>
        <taxon>Bacteria</taxon>
        <taxon>Bacillati</taxon>
        <taxon>Bacillota</taxon>
        <taxon>Clostridia</taxon>
        <taxon>Neomoorellales</taxon>
        <taxon>Desulfitibacteraceae</taxon>
        <taxon>Metallumcola</taxon>
    </lineage>
</organism>
<proteinExistence type="predicted"/>
<dbReference type="Gene3D" id="2.60.120.200">
    <property type="match status" value="1"/>
</dbReference>
<keyword evidence="2" id="KW-1185">Reference proteome</keyword>
<evidence type="ECO:0000313" key="1">
    <source>
        <dbReference type="EMBL" id="WRO22700.1"/>
    </source>
</evidence>
<name>A0AAU0UR64_9FIRM</name>
<dbReference type="SUPFAM" id="SSF49899">
    <property type="entry name" value="Concanavalin A-like lectins/glucanases"/>
    <property type="match status" value="1"/>
</dbReference>
<dbReference type="AlphaFoldDB" id="A0AAU0UR64"/>